<dbReference type="OrthoDB" id="8177081at2759"/>
<proteinExistence type="predicted"/>
<reference evidence="2" key="1">
    <citation type="submission" date="2020-01" db="EMBL/GenBank/DDBJ databases">
        <title>Draft genome sequence of the Termite Coptotermes fromosanus.</title>
        <authorList>
            <person name="Itakura S."/>
            <person name="Yosikawa Y."/>
            <person name="Umezawa K."/>
        </authorList>
    </citation>
    <scope>NUCLEOTIDE SEQUENCE [LARGE SCALE GENOMIC DNA]</scope>
</reference>
<dbReference type="AlphaFoldDB" id="A0A6L2Q6V4"/>
<dbReference type="EMBL" id="BLKM01012993">
    <property type="protein sequence ID" value="GFG38538.1"/>
    <property type="molecule type" value="Genomic_DNA"/>
</dbReference>
<dbReference type="PANTHER" id="PTHR46612:SF1">
    <property type="entry name" value="XYLOSIDE XYLOSYLTRANSFERASE 1"/>
    <property type="match status" value="1"/>
</dbReference>
<dbReference type="InterPro" id="IPR029044">
    <property type="entry name" value="Nucleotide-diphossugar_trans"/>
</dbReference>
<dbReference type="InterPro" id="IPR042465">
    <property type="entry name" value="XXLT1"/>
</dbReference>
<dbReference type="Proteomes" id="UP000502823">
    <property type="component" value="Unassembled WGS sequence"/>
</dbReference>
<sequence>MGCCSESFSDNRYSSTFDNSCYTFAGRSNVLDLSENDFHGRPPTVEIVTDFEKKIEANDAYNIWCIFTKVTRHAPMKHKFHTFTHSLLDHSSGYVALHIIIDNSSRAIADEVLQNVKETTQKDILVLYYDVEYLAEELQDIVSAMQPHFSSQPGTYYSDALFFLSLGLHRIAIGQQRAVMFDADIKIQANIEELFQEFERFGPSTLFGLAPELTPVYRHVLYLYRSRHKGTRWVTNKEVKKVLKMGAAFLFSGRKTVLSGDGVIFDCALAFVCLLKLGKVLCGLVNHSHRMMVRVFLV</sequence>
<protein>
    <submittedName>
        <fullName evidence="1">Uncharacterized protein</fullName>
    </submittedName>
</protein>
<evidence type="ECO:0000313" key="1">
    <source>
        <dbReference type="EMBL" id="GFG38538.1"/>
    </source>
</evidence>
<dbReference type="Gene3D" id="3.90.550.10">
    <property type="entry name" value="Spore Coat Polysaccharide Biosynthesis Protein SpsA, Chain A"/>
    <property type="match status" value="1"/>
</dbReference>
<dbReference type="PANTHER" id="PTHR46612">
    <property type="entry name" value="XYLOSIDE XYLOSYLTRANSFERASE 1"/>
    <property type="match status" value="1"/>
</dbReference>
<organism evidence="1 2">
    <name type="scientific">Coptotermes formosanus</name>
    <name type="common">Formosan subterranean termite</name>
    <dbReference type="NCBI Taxonomy" id="36987"/>
    <lineage>
        <taxon>Eukaryota</taxon>
        <taxon>Metazoa</taxon>
        <taxon>Ecdysozoa</taxon>
        <taxon>Arthropoda</taxon>
        <taxon>Hexapoda</taxon>
        <taxon>Insecta</taxon>
        <taxon>Pterygota</taxon>
        <taxon>Neoptera</taxon>
        <taxon>Polyneoptera</taxon>
        <taxon>Dictyoptera</taxon>
        <taxon>Blattodea</taxon>
        <taxon>Blattoidea</taxon>
        <taxon>Termitoidae</taxon>
        <taxon>Rhinotermitidae</taxon>
        <taxon>Coptotermes</taxon>
    </lineage>
</organism>
<comment type="caution">
    <text evidence="1">The sequence shown here is derived from an EMBL/GenBank/DDBJ whole genome shotgun (WGS) entry which is preliminary data.</text>
</comment>
<accession>A0A6L2Q6V4</accession>
<keyword evidence="2" id="KW-1185">Reference proteome</keyword>
<dbReference type="InParanoid" id="A0A6L2Q6V4"/>
<dbReference type="GO" id="GO:0005789">
    <property type="term" value="C:endoplasmic reticulum membrane"/>
    <property type="evidence" value="ECO:0007669"/>
    <property type="project" value="TreeGrafter"/>
</dbReference>
<dbReference type="GO" id="GO:0140560">
    <property type="term" value="F:xylosyl alpha-1,3-xylosyltransferase activity"/>
    <property type="evidence" value="ECO:0007669"/>
    <property type="project" value="TreeGrafter"/>
</dbReference>
<name>A0A6L2Q6V4_COPFO</name>
<gene>
    <name evidence="1" type="ORF">Cfor_01208</name>
</gene>
<dbReference type="GO" id="GO:0016266">
    <property type="term" value="P:protein O-linked glycosylation via N-acetyl-galactosamine"/>
    <property type="evidence" value="ECO:0007669"/>
    <property type="project" value="TreeGrafter"/>
</dbReference>
<evidence type="ECO:0000313" key="2">
    <source>
        <dbReference type="Proteomes" id="UP000502823"/>
    </source>
</evidence>